<evidence type="ECO:0000256" key="2">
    <source>
        <dbReference type="ARBA" id="ARBA00022705"/>
    </source>
</evidence>
<evidence type="ECO:0000259" key="13">
    <source>
        <dbReference type="PROSITE" id="PS50076"/>
    </source>
</evidence>
<evidence type="ECO:0000256" key="5">
    <source>
        <dbReference type="ARBA" id="ARBA00022771"/>
    </source>
</evidence>
<dbReference type="HAMAP" id="MF_01152">
    <property type="entry name" value="DnaJ"/>
    <property type="match status" value="1"/>
</dbReference>
<feature type="domain" description="J" evidence="13">
    <location>
        <begin position="4"/>
        <end position="66"/>
    </location>
</feature>
<comment type="function">
    <text evidence="11">Participates actively in the response to hyperosmotic and heat shock by preventing the aggregation of stress-denatured proteins and by disaggregating proteins, also in an autonomous, DnaK-independent fashion. Unfolded proteins bind initially to DnaJ; upon interaction with the DnaJ-bound protein, DnaK hydrolyzes its bound ATP, resulting in the formation of a stable complex. GrpE releases ADP from DnaK; ATP binding to DnaK triggers the release of the substrate protein, thus completing the reaction cycle. Several rounds of ATP-dependent interactions between DnaJ, DnaK and GrpE are required for fully efficient folding. Also involved, together with DnaK and GrpE, in the DNA replication of plasmids through activation of initiation proteins.</text>
</comment>
<dbReference type="GO" id="GO:0005524">
    <property type="term" value="F:ATP binding"/>
    <property type="evidence" value="ECO:0007669"/>
    <property type="project" value="InterPro"/>
</dbReference>
<dbReference type="PANTHER" id="PTHR43096:SF48">
    <property type="entry name" value="CHAPERONE PROTEIN DNAJ"/>
    <property type="match status" value="1"/>
</dbReference>
<name>A0A0G0Q3S0_9BACT</name>
<dbReference type="GO" id="GO:0051082">
    <property type="term" value="F:unfolded protein binding"/>
    <property type="evidence" value="ECO:0007669"/>
    <property type="project" value="UniProtKB-UniRule"/>
</dbReference>
<feature type="repeat" description="CXXCXGXG motif" evidence="11">
    <location>
        <begin position="187"/>
        <end position="194"/>
    </location>
</feature>
<feature type="binding site" evidence="11">
    <location>
        <position position="161"/>
    </location>
    <ligand>
        <name>Zn(2+)</name>
        <dbReference type="ChEBI" id="CHEBI:29105"/>
        <label>2</label>
    </ligand>
</feature>
<feature type="zinc finger region" description="CR-type" evidence="12">
    <location>
        <begin position="131"/>
        <end position="213"/>
    </location>
</feature>
<comment type="cofactor">
    <cofactor evidence="11">
        <name>Zn(2+)</name>
        <dbReference type="ChEBI" id="CHEBI:29105"/>
    </cofactor>
    <text evidence="11">Binds 2 Zn(2+) ions per monomer.</text>
</comment>
<evidence type="ECO:0000256" key="10">
    <source>
        <dbReference type="ARBA" id="ARBA00067609"/>
    </source>
</evidence>
<comment type="subunit">
    <text evidence="11">Homodimer.</text>
</comment>
<feature type="binding site" evidence="11">
    <location>
        <position position="147"/>
    </location>
    <ligand>
        <name>Zn(2+)</name>
        <dbReference type="ChEBI" id="CHEBI:29105"/>
        <label>1</label>
    </ligand>
</feature>
<evidence type="ECO:0000256" key="6">
    <source>
        <dbReference type="ARBA" id="ARBA00022833"/>
    </source>
</evidence>
<dbReference type="CDD" id="cd06257">
    <property type="entry name" value="DnaJ"/>
    <property type="match status" value="1"/>
</dbReference>
<feature type="domain" description="CR-type" evidence="14">
    <location>
        <begin position="131"/>
        <end position="213"/>
    </location>
</feature>
<dbReference type="PROSITE" id="PS50076">
    <property type="entry name" value="DNAJ_2"/>
    <property type="match status" value="1"/>
</dbReference>
<dbReference type="AlphaFoldDB" id="A0A0G0Q3S0"/>
<proteinExistence type="inferred from homology"/>
<dbReference type="PATRIC" id="fig|1618642.3.peg.775"/>
<evidence type="ECO:0000256" key="12">
    <source>
        <dbReference type="PROSITE-ProRule" id="PRU00546"/>
    </source>
</evidence>
<dbReference type="GO" id="GO:0031072">
    <property type="term" value="F:heat shock protein binding"/>
    <property type="evidence" value="ECO:0007669"/>
    <property type="project" value="InterPro"/>
</dbReference>
<gene>
    <name evidence="11" type="primary">dnaJ</name>
    <name evidence="15" type="ORF">UT64_C0044G0003</name>
</gene>
<dbReference type="GO" id="GO:0042026">
    <property type="term" value="P:protein refolding"/>
    <property type="evidence" value="ECO:0007669"/>
    <property type="project" value="TreeGrafter"/>
</dbReference>
<dbReference type="Proteomes" id="UP000034137">
    <property type="component" value="Unassembled WGS sequence"/>
</dbReference>
<dbReference type="InterPro" id="IPR012724">
    <property type="entry name" value="DnaJ"/>
</dbReference>
<keyword evidence="3 11" id="KW-0479">Metal-binding</keyword>
<evidence type="ECO:0000256" key="9">
    <source>
        <dbReference type="ARBA" id="ARBA00061004"/>
    </source>
</evidence>
<dbReference type="Gene3D" id="2.10.230.10">
    <property type="entry name" value="Heat shock protein DnaJ, cysteine-rich domain"/>
    <property type="match status" value="1"/>
</dbReference>
<evidence type="ECO:0000313" key="15">
    <source>
        <dbReference type="EMBL" id="KKR32026.1"/>
    </source>
</evidence>
<keyword evidence="2 11" id="KW-0235">DNA replication</keyword>
<dbReference type="EMBL" id="LBXO01000044">
    <property type="protein sequence ID" value="KKR32026.1"/>
    <property type="molecule type" value="Genomic_DNA"/>
</dbReference>
<keyword evidence="1 11" id="KW-0963">Cytoplasm</keyword>
<dbReference type="GO" id="GO:0005737">
    <property type="term" value="C:cytoplasm"/>
    <property type="evidence" value="ECO:0007669"/>
    <property type="project" value="UniProtKB-SubCell"/>
</dbReference>
<feature type="binding site" evidence="11">
    <location>
        <position position="201"/>
    </location>
    <ligand>
        <name>Zn(2+)</name>
        <dbReference type="ChEBI" id="CHEBI:29105"/>
        <label>1</label>
    </ligand>
</feature>
<dbReference type="GO" id="GO:0009408">
    <property type="term" value="P:response to heat"/>
    <property type="evidence" value="ECO:0007669"/>
    <property type="project" value="InterPro"/>
</dbReference>
<feature type="binding site" evidence="11">
    <location>
        <position position="204"/>
    </location>
    <ligand>
        <name>Zn(2+)</name>
        <dbReference type="ChEBI" id="CHEBI:29105"/>
        <label>1</label>
    </ligand>
</feature>
<protein>
    <recommendedName>
        <fullName evidence="10 11">Chaperone protein DnaJ</fullName>
    </recommendedName>
</protein>
<sequence>MGKDYYKILGVSKDASNEEIKKAFRKKAHEYHPDKPTGNEAKFKEINEAYQALGDPKKRAQYDQFGSNFDQARGGFSGFGNYEFDLNDLGDIFGGFGDMFGFGSSKGGSKTRQGNDIEVTMTIDFNEAVFGVEKEVSLNKTVTCEKCHGNGAEPGSKIDTCETCKGTGRIIRVQRTILGNVQTQAVCPDCRGEGKKYSQKCTQCGGSGVHKKIVNFKVKIPAGINNGETIRLSGQGEAGSHGGPAGDLYLQMRVNPSKVFKRDAYNLFSSVEIGMVEAALGTKIEVEGIDGRFTIKIPEGTQSGKEFIFKGKGVPKLNGHGRGDHIIKVVVKTPTNLNRKQRQLLESLGI</sequence>
<feature type="binding site" evidence="11">
    <location>
        <position position="190"/>
    </location>
    <ligand>
        <name>Zn(2+)</name>
        <dbReference type="ChEBI" id="CHEBI:29105"/>
        <label>2</label>
    </ligand>
</feature>
<feature type="binding site" evidence="11">
    <location>
        <position position="187"/>
    </location>
    <ligand>
        <name>Zn(2+)</name>
        <dbReference type="ChEBI" id="CHEBI:29105"/>
        <label>2</label>
    </ligand>
</feature>
<feature type="repeat" description="CXXCXGXG motif" evidence="11">
    <location>
        <begin position="161"/>
        <end position="168"/>
    </location>
</feature>
<evidence type="ECO:0000256" key="11">
    <source>
        <dbReference type="HAMAP-Rule" id="MF_01152"/>
    </source>
</evidence>
<dbReference type="NCBIfam" id="NF008035">
    <property type="entry name" value="PRK10767.1"/>
    <property type="match status" value="1"/>
</dbReference>
<dbReference type="SUPFAM" id="SSF49493">
    <property type="entry name" value="HSP40/DnaJ peptide-binding domain"/>
    <property type="match status" value="2"/>
</dbReference>
<comment type="subcellular location">
    <subcellularLocation>
        <location evidence="11">Cytoplasm</location>
    </subcellularLocation>
</comment>
<comment type="domain">
    <text evidence="11">The J domain is necessary and sufficient to stimulate DnaK ATPase activity. Zinc center 1 plays an important role in the autonomous, DnaK-independent chaperone activity of DnaJ. Zinc center 2 is essential for interaction with DnaK and for DnaJ activity.</text>
</comment>
<reference evidence="15 16" key="1">
    <citation type="journal article" date="2015" name="Nature">
        <title>rRNA introns, odd ribosomes, and small enigmatic genomes across a large radiation of phyla.</title>
        <authorList>
            <person name="Brown C.T."/>
            <person name="Hug L.A."/>
            <person name="Thomas B.C."/>
            <person name="Sharon I."/>
            <person name="Castelle C.J."/>
            <person name="Singh A."/>
            <person name="Wilkins M.J."/>
            <person name="Williams K.H."/>
            <person name="Banfield J.F."/>
        </authorList>
    </citation>
    <scope>NUCLEOTIDE SEQUENCE [LARGE SCALE GENOMIC DNA]</scope>
</reference>
<comment type="caution">
    <text evidence="15">The sequence shown here is derived from an EMBL/GenBank/DDBJ whole genome shotgun (WGS) entry which is preliminary data.</text>
</comment>
<dbReference type="PRINTS" id="PR00625">
    <property type="entry name" value="JDOMAIN"/>
</dbReference>
<dbReference type="InterPro" id="IPR018253">
    <property type="entry name" value="DnaJ_domain_CS"/>
</dbReference>
<dbReference type="Pfam" id="PF01556">
    <property type="entry name" value="DnaJ_C"/>
    <property type="match status" value="1"/>
</dbReference>
<dbReference type="InterPro" id="IPR008971">
    <property type="entry name" value="HSP40/DnaJ_pept-bd"/>
</dbReference>
<dbReference type="InterPro" id="IPR001305">
    <property type="entry name" value="HSP_DnaJ_Cys-rich_dom"/>
</dbReference>
<dbReference type="SMART" id="SM00271">
    <property type="entry name" value="DnaJ"/>
    <property type="match status" value="1"/>
</dbReference>
<accession>A0A0G0Q3S0</accession>
<evidence type="ECO:0000256" key="1">
    <source>
        <dbReference type="ARBA" id="ARBA00022490"/>
    </source>
</evidence>
<dbReference type="PROSITE" id="PS00636">
    <property type="entry name" value="DNAJ_1"/>
    <property type="match status" value="1"/>
</dbReference>
<dbReference type="Pfam" id="PF00226">
    <property type="entry name" value="DnaJ"/>
    <property type="match status" value="1"/>
</dbReference>
<dbReference type="InterPro" id="IPR036410">
    <property type="entry name" value="HSP_DnaJ_Cys-rich_dom_sf"/>
</dbReference>
<evidence type="ECO:0000256" key="4">
    <source>
        <dbReference type="ARBA" id="ARBA00022737"/>
    </source>
</evidence>
<feature type="repeat" description="CXXCXGXG motif" evidence="11">
    <location>
        <begin position="201"/>
        <end position="208"/>
    </location>
</feature>
<dbReference type="FunFam" id="2.60.260.20:FF:000005">
    <property type="entry name" value="Chaperone protein dnaJ 1, mitochondrial"/>
    <property type="match status" value="1"/>
</dbReference>
<dbReference type="Pfam" id="PF00684">
    <property type="entry name" value="DnaJ_CXXCXGXG"/>
    <property type="match status" value="1"/>
</dbReference>
<keyword evidence="5 11" id="KW-0863">Zinc-finger</keyword>
<keyword evidence="6 11" id="KW-0862">Zinc</keyword>
<evidence type="ECO:0000256" key="7">
    <source>
        <dbReference type="ARBA" id="ARBA00023016"/>
    </source>
</evidence>
<dbReference type="CDD" id="cd10747">
    <property type="entry name" value="DnaJ_C"/>
    <property type="match status" value="1"/>
</dbReference>
<feature type="repeat" description="CXXCXGXG motif" evidence="11">
    <location>
        <begin position="144"/>
        <end position="151"/>
    </location>
</feature>
<evidence type="ECO:0000256" key="8">
    <source>
        <dbReference type="ARBA" id="ARBA00023186"/>
    </source>
</evidence>
<keyword evidence="7 11" id="KW-0346">Stress response</keyword>
<dbReference type="PANTHER" id="PTHR43096">
    <property type="entry name" value="DNAJ HOMOLOG 1, MITOCHONDRIAL-RELATED"/>
    <property type="match status" value="1"/>
</dbReference>
<feature type="binding site" evidence="11">
    <location>
        <position position="164"/>
    </location>
    <ligand>
        <name>Zn(2+)</name>
        <dbReference type="ChEBI" id="CHEBI:29105"/>
        <label>2</label>
    </ligand>
</feature>
<dbReference type="GO" id="GO:0008270">
    <property type="term" value="F:zinc ion binding"/>
    <property type="evidence" value="ECO:0007669"/>
    <property type="project" value="UniProtKB-UniRule"/>
</dbReference>
<keyword evidence="4 11" id="KW-0677">Repeat</keyword>
<dbReference type="InterPro" id="IPR002939">
    <property type="entry name" value="DnaJ_C"/>
</dbReference>
<evidence type="ECO:0000259" key="14">
    <source>
        <dbReference type="PROSITE" id="PS51188"/>
    </source>
</evidence>
<dbReference type="GO" id="GO:0006260">
    <property type="term" value="P:DNA replication"/>
    <property type="evidence" value="ECO:0007669"/>
    <property type="project" value="UniProtKB-KW"/>
</dbReference>
<dbReference type="InterPro" id="IPR001623">
    <property type="entry name" value="DnaJ_domain"/>
</dbReference>
<dbReference type="SUPFAM" id="SSF46565">
    <property type="entry name" value="Chaperone J-domain"/>
    <property type="match status" value="1"/>
</dbReference>
<dbReference type="Gene3D" id="2.60.260.20">
    <property type="entry name" value="Urease metallochaperone UreE, N-terminal domain"/>
    <property type="match status" value="2"/>
</dbReference>
<comment type="similarity">
    <text evidence="9 11">Belongs to the DnaJ family.</text>
</comment>
<dbReference type="Gene3D" id="1.10.287.110">
    <property type="entry name" value="DnaJ domain"/>
    <property type="match status" value="1"/>
</dbReference>
<dbReference type="PROSITE" id="PS51188">
    <property type="entry name" value="ZF_CR"/>
    <property type="match status" value="1"/>
</dbReference>
<feature type="binding site" evidence="11">
    <location>
        <position position="144"/>
    </location>
    <ligand>
        <name>Zn(2+)</name>
        <dbReference type="ChEBI" id="CHEBI:29105"/>
        <label>1</label>
    </ligand>
</feature>
<dbReference type="SUPFAM" id="SSF57938">
    <property type="entry name" value="DnaJ/Hsp40 cysteine-rich domain"/>
    <property type="match status" value="1"/>
</dbReference>
<evidence type="ECO:0000313" key="16">
    <source>
        <dbReference type="Proteomes" id="UP000034137"/>
    </source>
</evidence>
<keyword evidence="8 11" id="KW-0143">Chaperone</keyword>
<dbReference type="InterPro" id="IPR036869">
    <property type="entry name" value="J_dom_sf"/>
</dbReference>
<dbReference type="FunFam" id="2.10.230.10:FF:000002">
    <property type="entry name" value="Molecular chaperone DnaJ"/>
    <property type="match status" value="1"/>
</dbReference>
<dbReference type="NCBIfam" id="TIGR02349">
    <property type="entry name" value="DnaJ_bact"/>
    <property type="match status" value="1"/>
</dbReference>
<evidence type="ECO:0000256" key="3">
    <source>
        <dbReference type="ARBA" id="ARBA00022723"/>
    </source>
</evidence>
<organism evidence="15 16">
    <name type="scientific">Candidatus Falkowbacteria bacterium GW2011_GWF2_39_8</name>
    <dbReference type="NCBI Taxonomy" id="1618642"/>
    <lineage>
        <taxon>Bacteria</taxon>
        <taxon>Candidatus Falkowiibacteriota</taxon>
    </lineage>
</organism>